<dbReference type="SUPFAM" id="SSF52091">
    <property type="entry name" value="SpoIIaa-like"/>
    <property type="match status" value="1"/>
</dbReference>
<keyword evidence="4" id="KW-0812">Transmembrane</keyword>
<keyword evidence="1" id="KW-0677">Repeat</keyword>
<feature type="region of interest" description="Disordered" evidence="3">
    <location>
        <begin position="141"/>
        <end position="167"/>
    </location>
</feature>
<keyword evidence="2" id="KW-0040">ANK repeat</keyword>
<gene>
    <name evidence="5" type="ORF">METZ01_LOCUS15881</name>
</gene>
<evidence type="ECO:0000256" key="4">
    <source>
        <dbReference type="SAM" id="Phobius"/>
    </source>
</evidence>
<name>A0A381P9K1_9ZZZZ</name>
<proteinExistence type="predicted"/>
<dbReference type="Pfam" id="PF12796">
    <property type="entry name" value="Ank_2"/>
    <property type="match status" value="2"/>
</dbReference>
<accession>A0A381P9K1</accession>
<dbReference type="InterPro" id="IPR036513">
    <property type="entry name" value="STAS_dom_sf"/>
</dbReference>
<evidence type="ECO:0000256" key="2">
    <source>
        <dbReference type="ARBA" id="ARBA00023043"/>
    </source>
</evidence>
<dbReference type="AlphaFoldDB" id="A0A381P9K1"/>
<reference evidence="5" key="1">
    <citation type="submission" date="2018-05" db="EMBL/GenBank/DDBJ databases">
        <authorList>
            <person name="Lanie J.A."/>
            <person name="Ng W.-L."/>
            <person name="Kazmierczak K.M."/>
            <person name="Andrzejewski T.M."/>
            <person name="Davidsen T.M."/>
            <person name="Wayne K.J."/>
            <person name="Tettelin H."/>
            <person name="Glass J.I."/>
            <person name="Rusch D."/>
            <person name="Podicherti R."/>
            <person name="Tsui H.-C.T."/>
            <person name="Winkler M.E."/>
        </authorList>
    </citation>
    <scope>NUCLEOTIDE SEQUENCE</scope>
</reference>
<feature type="compositionally biased region" description="Basic and acidic residues" evidence="3">
    <location>
        <begin position="146"/>
        <end position="167"/>
    </location>
</feature>
<keyword evidence="4" id="KW-1133">Transmembrane helix</keyword>
<feature type="transmembrane region" description="Helical" evidence="4">
    <location>
        <begin position="180"/>
        <end position="203"/>
    </location>
</feature>
<dbReference type="InterPro" id="IPR002110">
    <property type="entry name" value="Ankyrin_rpt"/>
</dbReference>
<dbReference type="SUPFAM" id="SSF48403">
    <property type="entry name" value="Ankyrin repeat"/>
    <property type="match status" value="1"/>
</dbReference>
<evidence type="ECO:0000313" key="5">
    <source>
        <dbReference type="EMBL" id="SUZ63027.1"/>
    </source>
</evidence>
<evidence type="ECO:0000256" key="1">
    <source>
        <dbReference type="ARBA" id="ARBA00022737"/>
    </source>
</evidence>
<keyword evidence="4" id="KW-0472">Membrane</keyword>
<dbReference type="Gene3D" id="1.25.40.20">
    <property type="entry name" value="Ankyrin repeat-containing domain"/>
    <property type="match status" value="3"/>
</dbReference>
<dbReference type="PROSITE" id="PS50297">
    <property type="entry name" value="ANK_REP_REGION"/>
    <property type="match status" value="5"/>
</dbReference>
<dbReference type="PROSITE" id="PS50088">
    <property type="entry name" value="ANK_REPEAT"/>
    <property type="match status" value="5"/>
</dbReference>
<dbReference type="SMART" id="SM00248">
    <property type="entry name" value="ANK"/>
    <property type="match status" value="5"/>
</dbReference>
<dbReference type="PANTHER" id="PTHR24171">
    <property type="entry name" value="ANKYRIN REPEAT DOMAIN-CONTAINING PROTEIN 39-RELATED"/>
    <property type="match status" value="1"/>
</dbReference>
<dbReference type="Pfam" id="PF00023">
    <property type="entry name" value="Ank"/>
    <property type="match status" value="1"/>
</dbReference>
<evidence type="ECO:0000256" key="3">
    <source>
        <dbReference type="SAM" id="MobiDB-lite"/>
    </source>
</evidence>
<protein>
    <submittedName>
        <fullName evidence="5">Uncharacterized protein</fullName>
    </submittedName>
</protein>
<dbReference type="InterPro" id="IPR036770">
    <property type="entry name" value="Ankyrin_rpt-contain_sf"/>
</dbReference>
<dbReference type="EMBL" id="UINC01000904">
    <property type="protein sequence ID" value="SUZ63027.1"/>
    <property type="molecule type" value="Genomic_DNA"/>
</dbReference>
<organism evidence="5">
    <name type="scientific">marine metagenome</name>
    <dbReference type="NCBI Taxonomy" id="408172"/>
    <lineage>
        <taxon>unclassified sequences</taxon>
        <taxon>metagenomes</taxon>
        <taxon>ecological metagenomes</taxon>
    </lineage>
</organism>
<sequence>MLNRIVSTEKNQIVTLKVVDELRHVDIKPAMHALEKSISSSNSEKINLDLNNLQVISHDTQELLGLVIRHVRLQNIPITISGSSQIDPGILLSISEGRPQLLEQQQQEKVPFRIKPKYFSRFSNPFFSKRRKDYTNQDLIVETEEDQNKADNQRKSGQNEKQEEAENTFREVVNENYSRWLLLGWILFFSFTSVAITLLILLWPEYQSGKIYDVLLSDNKSFLFVKSEVAQSYLMQTTPESSFIQAVKKENLAEVERFIDEGVDLELKDLNGYTPLMHAVKQQNTELVKLLAEYGANVDTSDGLEDTPLVWASSMKNEAIVKVLLEHGADPDKGNFSPLMWAAYYGNLRLVKMFLESRANLNSRTNEGWTALMWAAERGNLQVIWELLKRGASVNMQNNNGQTALMLAAGRGRTGSVGLLLNKGGDAFVVDFNKKTAADYARSKQRNEVLQILEKEFELR</sequence>